<dbReference type="Proteomes" id="UP000306192">
    <property type="component" value="Unassembled WGS sequence"/>
</dbReference>
<organism evidence="1 2">
    <name type="scientific">Subtercola vilae</name>
    <dbReference type="NCBI Taxonomy" id="2056433"/>
    <lineage>
        <taxon>Bacteria</taxon>
        <taxon>Bacillati</taxon>
        <taxon>Actinomycetota</taxon>
        <taxon>Actinomycetes</taxon>
        <taxon>Micrococcales</taxon>
        <taxon>Microbacteriaceae</taxon>
        <taxon>Subtercola</taxon>
    </lineage>
</organism>
<dbReference type="OrthoDB" id="9148135at2"/>
<keyword evidence="2" id="KW-1185">Reference proteome</keyword>
<reference evidence="1 2" key="1">
    <citation type="journal article" date="2019" name="Microorganisms">
        <title>Systematic Affiliation and Genome Analysis of Subtercola vilae DB165(T) with Particular Emphasis on Cold Adaptation of an Isolate from a High-Altitude Cold Volcano Lake.</title>
        <authorList>
            <person name="Villalobos A.S."/>
            <person name="Wiese J."/>
            <person name="Imhoff J.F."/>
            <person name="Dorador C."/>
            <person name="Keller A."/>
            <person name="Hentschel U."/>
        </authorList>
    </citation>
    <scope>NUCLEOTIDE SEQUENCE [LARGE SCALE GENOMIC DNA]</scope>
    <source>
        <strain evidence="1 2">DB165</strain>
    </source>
</reference>
<dbReference type="GO" id="GO:0003677">
    <property type="term" value="F:DNA binding"/>
    <property type="evidence" value="ECO:0007669"/>
    <property type="project" value="UniProtKB-KW"/>
</dbReference>
<gene>
    <name evidence="1" type="ORF">D4765_18330</name>
</gene>
<evidence type="ECO:0000313" key="1">
    <source>
        <dbReference type="EMBL" id="TIH28775.1"/>
    </source>
</evidence>
<accession>A0A4T2BC92</accession>
<comment type="caution">
    <text evidence="1">The sequence shown here is derived from an EMBL/GenBank/DDBJ whole genome shotgun (WGS) entry which is preliminary data.</text>
</comment>
<sequence length="405" mass="43085">MLPGHRRTLTGLRLVSQGIQNPVGDSAGAVAGAVVGAAAAAGVVGYLAAVQAQDLPGAKWSVGLRMPGGTLADVDAALADGSVVRSWPFRGTLHFVAGVDLRWMLDLTATRTLAGAATRHRQLGLHPETFALAHRVAVDALEGHRNLTRDELFAVFRTHGIATDANRGSHLLWYLSHHKVLCFGPMKGAAQTIVLLDEWISQSTARQLTRDESLGELARRYFSARGPATVKDFLWWSGLLLKDATLGIELAGDALESMVVDDRTYLRAARGGSDDDWPRGDGSAIRRSALRGSAGVGSDGEASDAASANVHLLPGFDEYLLGYSDRSAPLAPEHMERVVPSSNGLFLPTIVAGGHVAGTWRRHATSKRVTVTAEPFEPFSAVQHASFTSAAERYARYLGLALASS</sequence>
<proteinExistence type="predicted"/>
<dbReference type="InterPro" id="IPR009351">
    <property type="entry name" value="AlkZ-like"/>
</dbReference>
<protein>
    <submittedName>
        <fullName evidence="1">Winged helix DNA-binding domain-containing protein</fullName>
    </submittedName>
</protein>
<dbReference type="Pfam" id="PF06224">
    <property type="entry name" value="AlkZ-like"/>
    <property type="match status" value="1"/>
</dbReference>
<dbReference type="RefSeq" id="WP_136643751.1">
    <property type="nucleotide sequence ID" value="NZ_QYRT01000067.1"/>
</dbReference>
<keyword evidence="1" id="KW-0238">DNA-binding</keyword>
<evidence type="ECO:0000313" key="2">
    <source>
        <dbReference type="Proteomes" id="UP000306192"/>
    </source>
</evidence>
<dbReference type="EMBL" id="QYRT01000067">
    <property type="protein sequence ID" value="TIH28775.1"/>
    <property type="molecule type" value="Genomic_DNA"/>
</dbReference>
<dbReference type="PANTHER" id="PTHR38479">
    <property type="entry name" value="LMO0824 PROTEIN"/>
    <property type="match status" value="1"/>
</dbReference>
<dbReference type="AlphaFoldDB" id="A0A4T2BC92"/>
<name>A0A4T2BC92_9MICO</name>
<dbReference type="PANTHER" id="PTHR38479:SF2">
    <property type="entry name" value="WINGED HELIX DNA-BINDING DOMAIN-CONTAINING PROTEIN"/>
    <property type="match status" value="1"/>
</dbReference>